<feature type="compositionally biased region" description="Basic and acidic residues" evidence="1">
    <location>
        <begin position="13"/>
        <end position="41"/>
    </location>
</feature>
<accession>A0A0N0BFW0</accession>
<evidence type="ECO:0000313" key="3">
    <source>
        <dbReference type="Proteomes" id="UP000053105"/>
    </source>
</evidence>
<evidence type="ECO:0000313" key="2">
    <source>
        <dbReference type="EMBL" id="KOX73918.1"/>
    </source>
</evidence>
<proteinExistence type="predicted"/>
<dbReference type="EMBL" id="KQ435794">
    <property type="protein sequence ID" value="KOX73918.1"/>
    <property type="molecule type" value="Genomic_DNA"/>
</dbReference>
<feature type="region of interest" description="Disordered" evidence="1">
    <location>
        <begin position="1"/>
        <end position="41"/>
    </location>
</feature>
<gene>
    <name evidence="2" type="ORF">WN51_13996</name>
</gene>
<protein>
    <submittedName>
        <fullName evidence="2">Uncharacterized protein</fullName>
    </submittedName>
</protein>
<dbReference type="Proteomes" id="UP000053105">
    <property type="component" value="Unassembled WGS sequence"/>
</dbReference>
<dbReference type="AlphaFoldDB" id="A0A0N0BFW0"/>
<organism evidence="2 3">
    <name type="scientific">Melipona quadrifasciata</name>
    <dbReference type="NCBI Taxonomy" id="166423"/>
    <lineage>
        <taxon>Eukaryota</taxon>
        <taxon>Metazoa</taxon>
        <taxon>Ecdysozoa</taxon>
        <taxon>Arthropoda</taxon>
        <taxon>Hexapoda</taxon>
        <taxon>Insecta</taxon>
        <taxon>Pterygota</taxon>
        <taxon>Neoptera</taxon>
        <taxon>Endopterygota</taxon>
        <taxon>Hymenoptera</taxon>
        <taxon>Apocrita</taxon>
        <taxon>Aculeata</taxon>
        <taxon>Apoidea</taxon>
        <taxon>Anthophila</taxon>
        <taxon>Apidae</taxon>
        <taxon>Melipona</taxon>
    </lineage>
</organism>
<sequence length="138" mass="15628">MAQSPLFNGIPERPARYWNDQRDQPEAPKKEKHRDLPEGMQDHQTWNVETLIQLAEAQSVPEQRCVTSETRRKIMEKTYILCEKRRIRQRLGNGEGVPAVLYGTHVLPGRIQAILSPIPRGLVPPPPPPPPCQVALDG</sequence>
<evidence type="ECO:0000256" key="1">
    <source>
        <dbReference type="SAM" id="MobiDB-lite"/>
    </source>
</evidence>
<reference evidence="2 3" key="1">
    <citation type="submission" date="2015-07" db="EMBL/GenBank/DDBJ databases">
        <title>The genome of Melipona quadrifasciata.</title>
        <authorList>
            <person name="Pan H."/>
            <person name="Kapheim K."/>
        </authorList>
    </citation>
    <scope>NUCLEOTIDE SEQUENCE [LARGE SCALE GENOMIC DNA]</scope>
    <source>
        <strain evidence="2">0111107301</strain>
        <tissue evidence="2">Whole body</tissue>
    </source>
</reference>
<name>A0A0N0BFW0_9HYME</name>
<keyword evidence="3" id="KW-1185">Reference proteome</keyword>